<evidence type="ECO:0000313" key="5">
    <source>
        <dbReference type="Proteomes" id="UP000789595"/>
    </source>
</evidence>
<gene>
    <name evidence="3" type="ORF">PCAL00307_LOCUS6392</name>
    <name evidence="4" type="ORF">PECAL_5P08720</name>
</gene>
<dbReference type="Gene3D" id="3.40.50.1820">
    <property type="entry name" value="alpha/beta hydrolase"/>
    <property type="match status" value="1"/>
</dbReference>
<accession>A0A7S4E579</accession>
<dbReference type="AlphaFoldDB" id="A0A7S4E579"/>
<keyword evidence="5" id="KW-1185">Reference proteome</keyword>
<proteinExistence type="predicted"/>
<dbReference type="Pfam" id="PF20434">
    <property type="entry name" value="BD-FAE"/>
    <property type="match status" value="1"/>
</dbReference>
<protein>
    <recommendedName>
        <fullName evidence="2">BD-FAE-like domain-containing protein</fullName>
    </recommendedName>
</protein>
<dbReference type="PANTHER" id="PTHR48081">
    <property type="entry name" value="AB HYDROLASE SUPERFAMILY PROTEIN C4A8.06C"/>
    <property type="match status" value="1"/>
</dbReference>
<sequence length="357" mass="39174">MASLSEAQELLSEEQKAARDADLDARLEKLKLEVNQEPIHIPHPETVKATEELLERLAALRQEHAAATATADAFRKSIAKLPEKCSIEELKAKFKEGAAEAPETINYGDHASQYYRVHRPSVPEPWWAVLIIHGGFWREKYNISNAAIETIAPALARRGFCAIEVEYRRVGGGGGWPESCDDVDAALKHCIENVAGLSERRIVLVGHSAGGHAALMCAANAQTAPRLVVAIAPVADLVHAHEKKLSDDGEAVLNFVGAAPDLRPDLYEAACPTKSQIWSRLRSDIVLATGTEDVDVPVELTRLFYHRLDQGLAGPRLFEYREPAGCDHYSVVDAGRGFAEIWEAAEGVLRRPGMNWL</sequence>
<evidence type="ECO:0000259" key="2">
    <source>
        <dbReference type="Pfam" id="PF20434"/>
    </source>
</evidence>
<dbReference type="EMBL" id="CAKKNE010000005">
    <property type="protein sequence ID" value="CAH0376299.1"/>
    <property type="molecule type" value="Genomic_DNA"/>
</dbReference>
<dbReference type="GO" id="GO:0016787">
    <property type="term" value="F:hydrolase activity"/>
    <property type="evidence" value="ECO:0007669"/>
    <property type="project" value="UniProtKB-KW"/>
</dbReference>
<dbReference type="SUPFAM" id="SSF53474">
    <property type="entry name" value="alpha/beta-Hydrolases"/>
    <property type="match status" value="1"/>
</dbReference>
<evidence type="ECO:0000256" key="1">
    <source>
        <dbReference type="ARBA" id="ARBA00022801"/>
    </source>
</evidence>
<reference evidence="4" key="2">
    <citation type="submission" date="2021-11" db="EMBL/GenBank/DDBJ databases">
        <authorList>
            <consortium name="Genoscope - CEA"/>
            <person name="William W."/>
        </authorList>
    </citation>
    <scope>NUCLEOTIDE SEQUENCE</scope>
</reference>
<dbReference type="InterPro" id="IPR029058">
    <property type="entry name" value="AB_hydrolase_fold"/>
</dbReference>
<organism evidence="3">
    <name type="scientific">Pelagomonas calceolata</name>
    <dbReference type="NCBI Taxonomy" id="35677"/>
    <lineage>
        <taxon>Eukaryota</taxon>
        <taxon>Sar</taxon>
        <taxon>Stramenopiles</taxon>
        <taxon>Ochrophyta</taxon>
        <taxon>Pelagophyceae</taxon>
        <taxon>Pelagomonadales</taxon>
        <taxon>Pelagomonadaceae</taxon>
        <taxon>Pelagomonas</taxon>
    </lineage>
</organism>
<dbReference type="InterPro" id="IPR050300">
    <property type="entry name" value="GDXG_lipolytic_enzyme"/>
</dbReference>
<reference evidence="3" key="1">
    <citation type="submission" date="2021-01" db="EMBL/GenBank/DDBJ databases">
        <authorList>
            <person name="Corre E."/>
            <person name="Pelletier E."/>
            <person name="Niang G."/>
            <person name="Scheremetjew M."/>
            <person name="Finn R."/>
            <person name="Kale V."/>
            <person name="Holt S."/>
            <person name="Cochrane G."/>
            <person name="Meng A."/>
            <person name="Brown T."/>
            <person name="Cohen L."/>
        </authorList>
    </citation>
    <scope>NUCLEOTIDE SEQUENCE</scope>
    <source>
        <strain evidence="3">CCMP1756</strain>
    </source>
</reference>
<keyword evidence="1" id="KW-0378">Hydrolase</keyword>
<dbReference type="OrthoDB" id="408631at2759"/>
<dbReference type="Proteomes" id="UP000789595">
    <property type="component" value="Unassembled WGS sequence"/>
</dbReference>
<feature type="domain" description="BD-FAE-like" evidence="2">
    <location>
        <begin position="127"/>
        <end position="308"/>
    </location>
</feature>
<evidence type="ECO:0000313" key="4">
    <source>
        <dbReference type="EMBL" id="CAH0376299.1"/>
    </source>
</evidence>
<dbReference type="EMBL" id="HBIW01007575">
    <property type="protein sequence ID" value="CAE0690956.1"/>
    <property type="molecule type" value="Transcribed_RNA"/>
</dbReference>
<name>A0A7S4E579_9STRA</name>
<evidence type="ECO:0000313" key="3">
    <source>
        <dbReference type="EMBL" id="CAE0690956.1"/>
    </source>
</evidence>
<dbReference type="InterPro" id="IPR049492">
    <property type="entry name" value="BD-FAE-like_dom"/>
</dbReference>